<dbReference type="SUPFAM" id="SSF47384">
    <property type="entry name" value="Homodimeric domain of signal transducing histidine kinase"/>
    <property type="match status" value="1"/>
</dbReference>
<keyword evidence="18" id="KW-1185">Reference proteome</keyword>
<evidence type="ECO:0000259" key="15">
    <source>
        <dbReference type="PROSITE" id="PS50109"/>
    </source>
</evidence>
<sequence length="388" mass="44239">MKINRQPTSRIRLTSKEKSELVLEAIVTIILLILLNIAILAVSRLVIDGSQDLTDIIYGFKEVLFEKFLNTAVYSLGKVAMFFLIIIDIFVLLWRLVRRYRQMQLRHIITELHYIADGNYDHRIPFKLKGDLGKVVSSVNGLVNSTVNAMEEERRIEKSKDELITNISHDIRTPLTSIIGYLGLIEEGRYKSEAELLRYTNTAYSKAKQMKILVDDLFEYTKVRQKNTQLNIITFDLHQLMEQLVIDFELEAEKKDMTIDVICTPTPFIMQGDTEKLVRVFNNLIINAFKYGRDGDQIILMAEKIGSEAVITVKNNGSTIPQEALNLVFERFYRVESSRSQETGGTGLGLAITQSIIVLHGGYIYVKSDGGWTSFVIHLPIERPADNS</sequence>
<comment type="subcellular location">
    <subcellularLocation>
        <location evidence="2">Cell membrane</location>
        <topology evidence="2">Multi-pass membrane protein</topology>
    </subcellularLocation>
</comment>
<dbReference type="InterPro" id="IPR050398">
    <property type="entry name" value="HssS/ArlS-like"/>
</dbReference>
<dbReference type="AlphaFoldDB" id="A0A430AUX0"/>
<protein>
    <recommendedName>
        <fullName evidence="3">histidine kinase</fullName>
        <ecNumber evidence="3">2.7.13.3</ecNumber>
    </recommendedName>
</protein>
<keyword evidence="8" id="KW-0547">Nucleotide-binding</keyword>
<dbReference type="GO" id="GO:0005886">
    <property type="term" value="C:plasma membrane"/>
    <property type="evidence" value="ECO:0007669"/>
    <property type="project" value="UniProtKB-SubCell"/>
</dbReference>
<dbReference type="CDD" id="cd00075">
    <property type="entry name" value="HATPase"/>
    <property type="match status" value="1"/>
</dbReference>
<dbReference type="InterPro" id="IPR036890">
    <property type="entry name" value="HATPase_C_sf"/>
</dbReference>
<evidence type="ECO:0000256" key="12">
    <source>
        <dbReference type="ARBA" id="ARBA00023012"/>
    </source>
</evidence>
<dbReference type="GO" id="GO:0005524">
    <property type="term" value="F:ATP binding"/>
    <property type="evidence" value="ECO:0007669"/>
    <property type="project" value="UniProtKB-KW"/>
</dbReference>
<keyword evidence="7 14" id="KW-0812">Transmembrane</keyword>
<accession>A0A430AUX0</accession>
<evidence type="ECO:0000256" key="4">
    <source>
        <dbReference type="ARBA" id="ARBA00022475"/>
    </source>
</evidence>
<keyword evidence="5" id="KW-0597">Phosphoprotein</keyword>
<evidence type="ECO:0000256" key="13">
    <source>
        <dbReference type="ARBA" id="ARBA00023136"/>
    </source>
</evidence>
<dbReference type="Pfam" id="PF02518">
    <property type="entry name" value="HATPase_c"/>
    <property type="match status" value="1"/>
</dbReference>
<evidence type="ECO:0000256" key="14">
    <source>
        <dbReference type="SAM" id="Phobius"/>
    </source>
</evidence>
<evidence type="ECO:0000313" key="18">
    <source>
        <dbReference type="Proteomes" id="UP000287605"/>
    </source>
</evidence>
<dbReference type="SUPFAM" id="SSF55874">
    <property type="entry name" value="ATPase domain of HSP90 chaperone/DNA topoisomerase II/histidine kinase"/>
    <property type="match status" value="1"/>
</dbReference>
<dbReference type="FunFam" id="3.30.565.10:FF:000013">
    <property type="entry name" value="Two-component sensor histidine kinase"/>
    <property type="match status" value="1"/>
</dbReference>
<reference evidence="17 18" key="1">
    <citation type="submission" date="2017-05" db="EMBL/GenBank/DDBJ databases">
        <title>Vagococcus spp. assemblies.</title>
        <authorList>
            <person name="Gulvik C.A."/>
        </authorList>
    </citation>
    <scope>NUCLEOTIDE SEQUENCE [LARGE SCALE GENOMIC DNA]</scope>
    <source>
        <strain evidence="17 18">CCUG 51432</strain>
    </source>
</reference>
<gene>
    <name evidence="17" type="ORF">CBF29_06930</name>
</gene>
<organism evidence="17 18">
    <name type="scientific">Vagococcus elongatus</name>
    <dbReference type="NCBI Taxonomy" id="180344"/>
    <lineage>
        <taxon>Bacteria</taxon>
        <taxon>Bacillati</taxon>
        <taxon>Bacillota</taxon>
        <taxon>Bacilli</taxon>
        <taxon>Lactobacillales</taxon>
        <taxon>Enterococcaceae</taxon>
        <taxon>Vagococcus</taxon>
    </lineage>
</organism>
<feature type="domain" description="HAMP" evidence="16">
    <location>
        <begin position="99"/>
        <end position="151"/>
    </location>
</feature>
<dbReference type="Gene3D" id="1.10.287.130">
    <property type="match status" value="1"/>
</dbReference>
<keyword evidence="9 17" id="KW-0418">Kinase</keyword>
<evidence type="ECO:0000256" key="1">
    <source>
        <dbReference type="ARBA" id="ARBA00000085"/>
    </source>
</evidence>
<dbReference type="CDD" id="cd00082">
    <property type="entry name" value="HisKA"/>
    <property type="match status" value="1"/>
</dbReference>
<dbReference type="InterPro" id="IPR003594">
    <property type="entry name" value="HATPase_dom"/>
</dbReference>
<dbReference type="EMBL" id="NGKA01000009">
    <property type="protein sequence ID" value="RSU11846.1"/>
    <property type="molecule type" value="Genomic_DNA"/>
</dbReference>
<evidence type="ECO:0000256" key="7">
    <source>
        <dbReference type="ARBA" id="ARBA00022692"/>
    </source>
</evidence>
<keyword evidence="10" id="KW-0067">ATP-binding</keyword>
<evidence type="ECO:0000256" key="3">
    <source>
        <dbReference type="ARBA" id="ARBA00012438"/>
    </source>
</evidence>
<keyword evidence="13 14" id="KW-0472">Membrane</keyword>
<dbReference type="EC" id="2.7.13.3" evidence="3"/>
<comment type="catalytic activity">
    <reaction evidence="1">
        <text>ATP + protein L-histidine = ADP + protein N-phospho-L-histidine.</text>
        <dbReference type="EC" id="2.7.13.3"/>
    </reaction>
</comment>
<dbReference type="InterPro" id="IPR005467">
    <property type="entry name" value="His_kinase_dom"/>
</dbReference>
<evidence type="ECO:0000256" key="10">
    <source>
        <dbReference type="ARBA" id="ARBA00022840"/>
    </source>
</evidence>
<proteinExistence type="predicted"/>
<feature type="domain" description="Histidine kinase" evidence="15">
    <location>
        <begin position="166"/>
        <end position="383"/>
    </location>
</feature>
<dbReference type="Proteomes" id="UP000287605">
    <property type="component" value="Unassembled WGS sequence"/>
</dbReference>
<name>A0A430AUX0_9ENTE</name>
<dbReference type="RefSeq" id="WP_126808846.1">
    <property type="nucleotide sequence ID" value="NZ_NGKA01000009.1"/>
</dbReference>
<feature type="transmembrane region" description="Helical" evidence="14">
    <location>
        <begin position="21"/>
        <end position="42"/>
    </location>
</feature>
<keyword evidence="12" id="KW-0902">Two-component regulatory system</keyword>
<dbReference type="Gene3D" id="3.30.565.10">
    <property type="entry name" value="Histidine kinase-like ATPase, C-terminal domain"/>
    <property type="match status" value="1"/>
</dbReference>
<evidence type="ECO:0000313" key="17">
    <source>
        <dbReference type="EMBL" id="RSU11846.1"/>
    </source>
</evidence>
<feature type="transmembrane region" description="Helical" evidence="14">
    <location>
        <begin position="79"/>
        <end position="97"/>
    </location>
</feature>
<dbReference type="OrthoDB" id="335833at2"/>
<dbReference type="PANTHER" id="PTHR45528:SF1">
    <property type="entry name" value="SENSOR HISTIDINE KINASE CPXA"/>
    <property type="match status" value="1"/>
</dbReference>
<dbReference type="FunFam" id="1.10.287.130:FF:000008">
    <property type="entry name" value="Two-component sensor histidine kinase"/>
    <property type="match status" value="1"/>
</dbReference>
<dbReference type="SMART" id="SM00387">
    <property type="entry name" value="HATPase_c"/>
    <property type="match status" value="1"/>
</dbReference>
<dbReference type="InterPro" id="IPR036097">
    <property type="entry name" value="HisK_dim/P_sf"/>
</dbReference>
<dbReference type="PROSITE" id="PS50885">
    <property type="entry name" value="HAMP"/>
    <property type="match status" value="1"/>
</dbReference>
<dbReference type="PROSITE" id="PS50109">
    <property type="entry name" value="HIS_KIN"/>
    <property type="match status" value="1"/>
</dbReference>
<evidence type="ECO:0000259" key="16">
    <source>
        <dbReference type="PROSITE" id="PS50885"/>
    </source>
</evidence>
<comment type="caution">
    <text evidence="17">The sequence shown here is derived from an EMBL/GenBank/DDBJ whole genome shotgun (WGS) entry which is preliminary data.</text>
</comment>
<evidence type="ECO:0000256" key="8">
    <source>
        <dbReference type="ARBA" id="ARBA00022741"/>
    </source>
</evidence>
<keyword evidence="11 14" id="KW-1133">Transmembrane helix</keyword>
<dbReference type="PANTHER" id="PTHR45528">
    <property type="entry name" value="SENSOR HISTIDINE KINASE CPXA"/>
    <property type="match status" value="1"/>
</dbReference>
<dbReference type="SMART" id="SM00388">
    <property type="entry name" value="HisKA"/>
    <property type="match status" value="1"/>
</dbReference>
<evidence type="ECO:0000256" key="2">
    <source>
        <dbReference type="ARBA" id="ARBA00004651"/>
    </source>
</evidence>
<dbReference type="InterPro" id="IPR003661">
    <property type="entry name" value="HisK_dim/P_dom"/>
</dbReference>
<dbReference type="PRINTS" id="PR00344">
    <property type="entry name" value="BCTRLSENSOR"/>
</dbReference>
<keyword evidence="6" id="KW-0808">Transferase</keyword>
<evidence type="ECO:0000256" key="11">
    <source>
        <dbReference type="ARBA" id="ARBA00022989"/>
    </source>
</evidence>
<evidence type="ECO:0000256" key="6">
    <source>
        <dbReference type="ARBA" id="ARBA00022679"/>
    </source>
</evidence>
<dbReference type="InterPro" id="IPR003660">
    <property type="entry name" value="HAMP_dom"/>
</dbReference>
<dbReference type="InterPro" id="IPR004358">
    <property type="entry name" value="Sig_transdc_His_kin-like_C"/>
</dbReference>
<dbReference type="GO" id="GO:0000155">
    <property type="term" value="F:phosphorelay sensor kinase activity"/>
    <property type="evidence" value="ECO:0007669"/>
    <property type="project" value="InterPro"/>
</dbReference>
<evidence type="ECO:0000256" key="9">
    <source>
        <dbReference type="ARBA" id="ARBA00022777"/>
    </source>
</evidence>
<dbReference type="Pfam" id="PF00512">
    <property type="entry name" value="HisKA"/>
    <property type="match status" value="1"/>
</dbReference>
<keyword evidence="4" id="KW-1003">Cell membrane</keyword>
<evidence type="ECO:0000256" key="5">
    <source>
        <dbReference type="ARBA" id="ARBA00022553"/>
    </source>
</evidence>